<comment type="cofactor">
    <cofactor evidence="1">
        <name>Zn(2+)</name>
        <dbReference type="ChEBI" id="CHEBI:29105"/>
    </cofactor>
</comment>
<reference evidence="6" key="1">
    <citation type="journal article" date="2019" name="Emerg. Microbes Infect.">
        <title>Comprehensive subspecies identification of 175 nontuberculous mycobacteria species based on 7547 genomic profiles.</title>
        <authorList>
            <person name="Matsumoto Y."/>
            <person name="Kinjo T."/>
            <person name="Motooka D."/>
            <person name="Nabeya D."/>
            <person name="Jung N."/>
            <person name="Uechi K."/>
            <person name="Horii T."/>
            <person name="Iida T."/>
            <person name="Fujita J."/>
            <person name="Nakamura S."/>
        </authorList>
    </citation>
    <scope>NUCLEOTIDE SEQUENCE [LARGE SCALE GENOMIC DNA]</scope>
    <source>
        <strain evidence="6">JCM 13671</strain>
    </source>
</reference>
<dbReference type="Proteomes" id="UP000466931">
    <property type="component" value="Chromosome"/>
</dbReference>
<evidence type="ECO:0000313" key="6">
    <source>
        <dbReference type="EMBL" id="BBZ31551.1"/>
    </source>
</evidence>
<dbReference type="GO" id="GO:0046872">
    <property type="term" value="F:metal ion binding"/>
    <property type="evidence" value="ECO:0007669"/>
    <property type="project" value="UniProtKB-KW"/>
</dbReference>
<dbReference type="SUPFAM" id="SSF56281">
    <property type="entry name" value="Metallo-hydrolase/oxidoreductase"/>
    <property type="match status" value="1"/>
</dbReference>
<dbReference type="AlphaFoldDB" id="A0A7I7XQN1"/>
<dbReference type="SMART" id="SM00849">
    <property type="entry name" value="Lactamase_B"/>
    <property type="match status" value="1"/>
</dbReference>
<dbReference type="CDD" id="cd06262">
    <property type="entry name" value="metallo-hydrolase-like_MBL-fold"/>
    <property type="match status" value="1"/>
</dbReference>
<dbReference type="Gene3D" id="3.60.15.10">
    <property type="entry name" value="Ribonuclease Z/Hydroxyacylglutathione hydrolase-like"/>
    <property type="match status" value="1"/>
</dbReference>
<sequence>MTVHQRVGPLEIVSFRTGWVSTNCYVVFRSGDREALVIDPGDGALPRLRQLLREHRLAPRATLVTHGHLDHIWTAQRFSDQHNVPCYIHGADRPMLRSPLRGVGPAVTQRLVGLLCREPEQVIEMADGDRISVAGIPVHVDHTPGHTPGSVTFRIADERHPDIVFTGDTLFSGTVGRTDLGGGSGNHLLGSIISKLLVLDDRTLVLPGHGDPTTIGMERRTNPFLQP</sequence>
<evidence type="ECO:0000256" key="3">
    <source>
        <dbReference type="ARBA" id="ARBA00022801"/>
    </source>
</evidence>
<dbReference type="InterPro" id="IPR036866">
    <property type="entry name" value="RibonucZ/Hydroxyglut_hydro"/>
</dbReference>
<keyword evidence="3" id="KW-0378">Hydrolase</keyword>
<gene>
    <name evidence="6" type="ORF">MCNF_01560</name>
</gene>
<feature type="domain" description="Metallo-beta-lactamase" evidence="5">
    <location>
        <begin position="21"/>
        <end position="209"/>
    </location>
</feature>
<reference evidence="6" key="2">
    <citation type="submission" date="2020-02" db="EMBL/GenBank/DDBJ databases">
        <authorList>
            <person name="Matsumoto Y."/>
            <person name="Motooka D."/>
            <person name="Nakamura S."/>
        </authorList>
    </citation>
    <scope>NUCLEOTIDE SEQUENCE</scope>
    <source>
        <strain evidence="6">JCM 13671</strain>
    </source>
</reference>
<proteinExistence type="predicted"/>
<dbReference type="InterPro" id="IPR051453">
    <property type="entry name" value="MBL_Glyoxalase_II"/>
</dbReference>
<dbReference type="Pfam" id="PF00753">
    <property type="entry name" value="Lactamase_B"/>
    <property type="match status" value="1"/>
</dbReference>
<evidence type="ECO:0000259" key="5">
    <source>
        <dbReference type="SMART" id="SM00849"/>
    </source>
</evidence>
<evidence type="ECO:0000256" key="2">
    <source>
        <dbReference type="ARBA" id="ARBA00022723"/>
    </source>
</evidence>
<keyword evidence="2" id="KW-0479">Metal-binding</keyword>
<dbReference type="PANTHER" id="PTHR46233">
    <property type="entry name" value="HYDROXYACYLGLUTATHIONE HYDROLASE GLOC"/>
    <property type="match status" value="1"/>
</dbReference>
<dbReference type="PANTHER" id="PTHR46233:SF3">
    <property type="entry name" value="HYDROXYACYLGLUTATHIONE HYDROLASE GLOC"/>
    <property type="match status" value="1"/>
</dbReference>
<protein>
    <recommendedName>
        <fullName evidence="5">Metallo-beta-lactamase domain-containing protein</fullName>
    </recommendedName>
</protein>
<keyword evidence="4" id="KW-0862">Zinc</keyword>
<keyword evidence="7" id="KW-1185">Reference proteome</keyword>
<organism evidence="6 7">
    <name type="scientific">Mycolicibacterium confluentis</name>
    <dbReference type="NCBI Taxonomy" id="28047"/>
    <lineage>
        <taxon>Bacteria</taxon>
        <taxon>Bacillati</taxon>
        <taxon>Actinomycetota</taxon>
        <taxon>Actinomycetes</taxon>
        <taxon>Mycobacteriales</taxon>
        <taxon>Mycobacteriaceae</taxon>
        <taxon>Mycolicibacterium</taxon>
    </lineage>
</organism>
<accession>A0A7I7XQN1</accession>
<dbReference type="EMBL" id="AP022612">
    <property type="protein sequence ID" value="BBZ31551.1"/>
    <property type="molecule type" value="Genomic_DNA"/>
</dbReference>
<dbReference type="GO" id="GO:0016787">
    <property type="term" value="F:hydrolase activity"/>
    <property type="evidence" value="ECO:0007669"/>
    <property type="project" value="UniProtKB-KW"/>
</dbReference>
<evidence type="ECO:0000256" key="1">
    <source>
        <dbReference type="ARBA" id="ARBA00001947"/>
    </source>
</evidence>
<dbReference type="InterPro" id="IPR001279">
    <property type="entry name" value="Metallo-B-lactamas"/>
</dbReference>
<evidence type="ECO:0000313" key="7">
    <source>
        <dbReference type="Proteomes" id="UP000466931"/>
    </source>
</evidence>
<evidence type="ECO:0000256" key="4">
    <source>
        <dbReference type="ARBA" id="ARBA00022833"/>
    </source>
</evidence>
<name>A0A7I7XQN1_9MYCO</name>